<accession>A0A087G229</accession>
<organism evidence="1 2">
    <name type="scientific">Arabis alpina</name>
    <name type="common">Alpine rock-cress</name>
    <dbReference type="NCBI Taxonomy" id="50452"/>
    <lineage>
        <taxon>Eukaryota</taxon>
        <taxon>Viridiplantae</taxon>
        <taxon>Streptophyta</taxon>
        <taxon>Embryophyta</taxon>
        <taxon>Tracheophyta</taxon>
        <taxon>Spermatophyta</taxon>
        <taxon>Magnoliopsida</taxon>
        <taxon>eudicotyledons</taxon>
        <taxon>Gunneridae</taxon>
        <taxon>Pentapetalae</taxon>
        <taxon>rosids</taxon>
        <taxon>malvids</taxon>
        <taxon>Brassicales</taxon>
        <taxon>Brassicaceae</taxon>
        <taxon>Arabideae</taxon>
        <taxon>Arabis</taxon>
    </lineage>
</organism>
<sequence length="105" mass="11435">MILHGGPWPYYNRDGGSGGPWSSNFRDGSYGGPWSSNFQAESRKRAAYNTPPQSRIFGGSDDQTIIVKGFDSSLPGDDIKSELSKYFSSCGEIISLVVEDVLSFS</sequence>
<protein>
    <recommendedName>
        <fullName evidence="3">RRM domain-containing protein</fullName>
    </recommendedName>
</protein>
<proteinExistence type="predicted"/>
<evidence type="ECO:0000313" key="2">
    <source>
        <dbReference type="Proteomes" id="UP000029120"/>
    </source>
</evidence>
<gene>
    <name evidence="1" type="ORF">AALP_AAs47265U000200</name>
</gene>
<dbReference type="EMBL" id="KL973677">
    <property type="protein sequence ID" value="KFK23931.1"/>
    <property type="molecule type" value="Genomic_DNA"/>
</dbReference>
<evidence type="ECO:0008006" key="3">
    <source>
        <dbReference type="Google" id="ProtNLM"/>
    </source>
</evidence>
<keyword evidence="2" id="KW-1185">Reference proteome</keyword>
<dbReference type="Proteomes" id="UP000029120">
    <property type="component" value="Unassembled WGS sequence"/>
</dbReference>
<dbReference type="OrthoDB" id="10531153at2759"/>
<evidence type="ECO:0000313" key="1">
    <source>
        <dbReference type="EMBL" id="KFK23931.1"/>
    </source>
</evidence>
<dbReference type="Gramene" id="KFK23931">
    <property type="protein sequence ID" value="KFK23931"/>
    <property type="gene ID" value="AALP_AAs47265U000200"/>
</dbReference>
<name>A0A087G229_ARAAL</name>
<dbReference type="AlphaFoldDB" id="A0A087G229"/>
<reference evidence="2" key="1">
    <citation type="journal article" date="2015" name="Nat. Plants">
        <title>Genome expansion of Arabis alpina linked with retrotransposition and reduced symmetric DNA methylation.</title>
        <authorList>
            <person name="Willing E.M."/>
            <person name="Rawat V."/>
            <person name="Mandakova T."/>
            <person name="Maumus F."/>
            <person name="James G.V."/>
            <person name="Nordstroem K.J."/>
            <person name="Becker C."/>
            <person name="Warthmann N."/>
            <person name="Chica C."/>
            <person name="Szarzynska B."/>
            <person name="Zytnicki M."/>
            <person name="Albani M.C."/>
            <person name="Kiefer C."/>
            <person name="Bergonzi S."/>
            <person name="Castaings L."/>
            <person name="Mateos J.L."/>
            <person name="Berns M.C."/>
            <person name="Bujdoso N."/>
            <person name="Piofczyk T."/>
            <person name="de Lorenzo L."/>
            <person name="Barrero-Sicilia C."/>
            <person name="Mateos I."/>
            <person name="Piednoel M."/>
            <person name="Hagmann J."/>
            <person name="Chen-Min-Tao R."/>
            <person name="Iglesias-Fernandez R."/>
            <person name="Schuster S.C."/>
            <person name="Alonso-Blanco C."/>
            <person name="Roudier F."/>
            <person name="Carbonero P."/>
            <person name="Paz-Ares J."/>
            <person name="Davis S.J."/>
            <person name="Pecinka A."/>
            <person name="Quesneville H."/>
            <person name="Colot V."/>
            <person name="Lysak M.A."/>
            <person name="Weigel D."/>
            <person name="Coupland G."/>
            <person name="Schneeberger K."/>
        </authorList>
    </citation>
    <scope>NUCLEOTIDE SEQUENCE [LARGE SCALE GENOMIC DNA]</scope>
    <source>
        <strain evidence="2">cv. Pajares</strain>
    </source>
</reference>